<protein>
    <recommendedName>
        <fullName evidence="6">RlpA-like protein double-psi beta-barrel domain-containing protein</fullName>
    </recommendedName>
</protein>
<feature type="compositionally biased region" description="Basic and acidic residues" evidence="2">
    <location>
        <begin position="233"/>
        <end position="320"/>
    </location>
</feature>
<dbReference type="PANTHER" id="PTHR31836:SF27">
    <property type="entry name" value="RLPA-LIKE PROTEIN DOUBLE-PSI BETA-BARREL DOMAIN-CONTAINING PROTEIN"/>
    <property type="match status" value="1"/>
</dbReference>
<feature type="region of interest" description="Disordered" evidence="2">
    <location>
        <begin position="27"/>
        <end position="371"/>
    </location>
</feature>
<feature type="compositionally biased region" description="Basic and acidic residues" evidence="2">
    <location>
        <begin position="216"/>
        <end position="225"/>
    </location>
</feature>
<evidence type="ECO:0008006" key="6">
    <source>
        <dbReference type="Google" id="ProtNLM"/>
    </source>
</evidence>
<dbReference type="AlphaFoldDB" id="A0A0L6UBW3"/>
<feature type="compositionally biased region" description="Basic and acidic residues" evidence="2">
    <location>
        <begin position="170"/>
        <end position="200"/>
    </location>
</feature>
<evidence type="ECO:0000313" key="4">
    <source>
        <dbReference type="EMBL" id="KNZ45742.1"/>
    </source>
</evidence>
<dbReference type="VEuPathDB" id="FungiDB:VP01_784g10"/>
<proteinExistence type="predicted"/>
<feature type="compositionally biased region" description="Pro residues" evidence="2">
    <location>
        <begin position="74"/>
        <end position="83"/>
    </location>
</feature>
<keyword evidence="5" id="KW-1185">Reference proteome</keyword>
<sequence length="495" mass="53728">MFYSTTSSVFFVAFLLLIAVGPSISRPLSNRATASTPASSHRRSFRRASSSLIPPPLLRRSTYEGMENDELPSPIDPLFPPDDPISNLRRSLGTDSADPQDDNSTDQERADAEKDWEEFVASTPDEDASSYPDAFAQEEEVDSSCSGDGEKDALQEAPNPPTNIVTPNDSGKDKSSVHQSDSDNKPPKSNDSEAAKKKDAQAANKGDPEAAQQSDADDKQRKQADATKQQQADVDKEKKAEADKKKQAEADKEKQAEADKEKQAEADKEKQAEADKEKQAEADKEKQAEAEKQKKADEEKQKEADVAQAKKDAEQAEGAKNKQAASKAPDSYQITDVKPVPGTAVTTGTAHKDHSADSYSTPSGEIHTGDATCKHVPSVALEMRTDHERVVFAPSMLDYEPDLGACGITNHPTDMIVAVSHLLYDSFPSQGGNPNTNAVCGKKIRASYKGNSVDVTVVDRCEGCGYDSLDFTITAFEQLGSKEEGRLHGMTWTWI</sequence>
<dbReference type="InterPro" id="IPR051477">
    <property type="entry name" value="Expansin_CellWall"/>
</dbReference>
<gene>
    <name evidence="4" type="ORF">VP01_784g10</name>
</gene>
<dbReference type="PANTHER" id="PTHR31836">
    <property type="match status" value="1"/>
</dbReference>
<evidence type="ECO:0000313" key="5">
    <source>
        <dbReference type="Proteomes" id="UP000037035"/>
    </source>
</evidence>
<dbReference type="EMBL" id="LAVV01013327">
    <property type="protein sequence ID" value="KNZ45742.1"/>
    <property type="molecule type" value="Genomic_DNA"/>
</dbReference>
<keyword evidence="1 3" id="KW-0732">Signal</keyword>
<organism evidence="4 5">
    <name type="scientific">Puccinia sorghi</name>
    <dbReference type="NCBI Taxonomy" id="27349"/>
    <lineage>
        <taxon>Eukaryota</taxon>
        <taxon>Fungi</taxon>
        <taxon>Dikarya</taxon>
        <taxon>Basidiomycota</taxon>
        <taxon>Pucciniomycotina</taxon>
        <taxon>Pucciniomycetes</taxon>
        <taxon>Pucciniales</taxon>
        <taxon>Pucciniaceae</taxon>
        <taxon>Puccinia</taxon>
    </lineage>
</organism>
<dbReference type="STRING" id="27349.A0A0L6UBW3"/>
<dbReference type="OrthoDB" id="623670at2759"/>
<comment type="caution">
    <text evidence="4">The sequence shown here is derived from an EMBL/GenBank/DDBJ whole genome shotgun (WGS) entry which is preliminary data.</text>
</comment>
<name>A0A0L6UBW3_9BASI</name>
<feature type="compositionally biased region" description="Acidic residues" evidence="2">
    <location>
        <begin position="114"/>
        <end position="128"/>
    </location>
</feature>
<dbReference type="Proteomes" id="UP000037035">
    <property type="component" value="Unassembled WGS sequence"/>
</dbReference>
<dbReference type="SUPFAM" id="SSF50685">
    <property type="entry name" value="Barwin-like endoglucanases"/>
    <property type="match status" value="1"/>
</dbReference>
<dbReference type="CDD" id="cd22191">
    <property type="entry name" value="DPBB_RlpA_EXP_N-like"/>
    <property type="match status" value="1"/>
</dbReference>
<evidence type="ECO:0000256" key="3">
    <source>
        <dbReference type="SAM" id="SignalP"/>
    </source>
</evidence>
<dbReference type="InterPro" id="IPR036908">
    <property type="entry name" value="RlpA-like_sf"/>
</dbReference>
<dbReference type="Gene3D" id="2.40.40.10">
    <property type="entry name" value="RlpA-like domain"/>
    <property type="match status" value="1"/>
</dbReference>
<feature type="compositionally biased region" description="Low complexity" evidence="2">
    <location>
        <begin position="201"/>
        <end position="214"/>
    </location>
</feature>
<feature type="chain" id="PRO_5005567607" description="RlpA-like protein double-psi beta-barrel domain-containing protein" evidence="3">
    <location>
        <begin position="26"/>
        <end position="495"/>
    </location>
</feature>
<feature type="signal peptide" evidence="3">
    <location>
        <begin position="1"/>
        <end position="25"/>
    </location>
</feature>
<reference evidence="4 5" key="1">
    <citation type="submission" date="2015-08" db="EMBL/GenBank/DDBJ databases">
        <title>Next Generation Sequencing and Analysis of the Genome of Puccinia sorghi L Schw, the Causal Agent of Maize Common Rust.</title>
        <authorList>
            <person name="Rochi L."/>
            <person name="Burguener G."/>
            <person name="Darino M."/>
            <person name="Turjanski A."/>
            <person name="Kreff E."/>
            <person name="Dieguez M.J."/>
            <person name="Sacco F."/>
        </authorList>
    </citation>
    <scope>NUCLEOTIDE SEQUENCE [LARGE SCALE GENOMIC DNA]</scope>
    <source>
        <strain evidence="4 5">RO10H11247</strain>
    </source>
</reference>
<accession>A0A0L6UBW3</accession>
<evidence type="ECO:0000256" key="1">
    <source>
        <dbReference type="ARBA" id="ARBA00022729"/>
    </source>
</evidence>
<feature type="compositionally biased region" description="Polar residues" evidence="2">
    <location>
        <begin position="27"/>
        <end position="38"/>
    </location>
</feature>
<evidence type="ECO:0000256" key="2">
    <source>
        <dbReference type="SAM" id="MobiDB-lite"/>
    </source>
</evidence>